<dbReference type="OrthoDB" id="6285520at2759"/>
<organism evidence="6 7">
    <name type="scientific">Laodelphax striatellus</name>
    <name type="common">Small brown planthopper</name>
    <name type="synonym">Delphax striatella</name>
    <dbReference type="NCBI Taxonomy" id="195883"/>
    <lineage>
        <taxon>Eukaryota</taxon>
        <taxon>Metazoa</taxon>
        <taxon>Ecdysozoa</taxon>
        <taxon>Arthropoda</taxon>
        <taxon>Hexapoda</taxon>
        <taxon>Insecta</taxon>
        <taxon>Pterygota</taxon>
        <taxon>Neoptera</taxon>
        <taxon>Paraneoptera</taxon>
        <taxon>Hemiptera</taxon>
        <taxon>Auchenorrhyncha</taxon>
        <taxon>Fulgoroidea</taxon>
        <taxon>Delphacidae</taxon>
        <taxon>Criomorphinae</taxon>
        <taxon>Laodelphax</taxon>
    </lineage>
</organism>
<dbReference type="GO" id="GO:0005743">
    <property type="term" value="C:mitochondrial inner membrane"/>
    <property type="evidence" value="ECO:0007669"/>
    <property type="project" value="TreeGrafter"/>
</dbReference>
<dbReference type="FunCoup" id="A0A482WWV2">
    <property type="interactions" value="520"/>
</dbReference>
<comment type="caution">
    <text evidence="6">The sequence shown here is derived from an EMBL/GenBank/DDBJ whole genome shotgun (WGS) entry which is preliminary data.</text>
</comment>
<dbReference type="PANTHER" id="PTHR23291">
    <property type="entry name" value="BAX INHIBITOR-RELATED"/>
    <property type="match status" value="1"/>
</dbReference>
<dbReference type="Pfam" id="PF01027">
    <property type="entry name" value="Bax1-I"/>
    <property type="match status" value="1"/>
</dbReference>
<feature type="transmembrane region" description="Helical" evidence="5">
    <location>
        <begin position="270"/>
        <end position="289"/>
    </location>
</feature>
<dbReference type="CDD" id="cd10431">
    <property type="entry name" value="GHITM"/>
    <property type="match status" value="1"/>
</dbReference>
<evidence type="ECO:0000256" key="1">
    <source>
        <dbReference type="ARBA" id="ARBA00004141"/>
    </source>
</evidence>
<dbReference type="AlphaFoldDB" id="A0A482WWV2"/>
<comment type="similarity">
    <text evidence="5">Belongs to the BI1 family.</text>
</comment>
<comment type="subcellular location">
    <subcellularLocation>
        <location evidence="1">Membrane</location>
        <topology evidence="1">Multi-pass membrane protein</topology>
    </subcellularLocation>
</comment>
<feature type="transmembrane region" description="Helical" evidence="5">
    <location>
        <begin position="122"/>
        <end position="142"/>
    </location>
</feature>
<keyword evidence="2 5" id="KW-0812">Transmembrane</keyword>
<keyword evidence="7" id="KW-1185">Reference proteome</keyword>
<evidence type="ECO:0000256" key="5">
    <source>
        <dbReference type="RuleBase" id="RU004379"/>
    </source>
</evidence>
<name>A0A482WWV2_LAOST</name>
<dbReference type="STRING" id="195883.A0A482WWV2"/>
<evidence type="ECO:0000313" key="7">
    <source>
        <dbReference type="Proteomes" id="UP000291343"/>
    </source>
</evidence>
<keyword evidence="3 5" id="KW-1133">Transmembrane helix</keyword>
<evidence type="ECO:0000256" key="3">
    <source>
        <dbReference type="ARBA" id="ARBA00022989"/>
    </source>
</evidence>
<dbReference type="EMBL" id="QKKF02023962">
    <property type="protein sequence ID" value="RZF37530.1"/>
    <property type="molecule type" value="Genomic_DNA"/>
</dbReference>
<evidence type="ECO:0000256" key="2">
    <source>
        <dbReference type="ARBA" id="ARBA00022692"/>
    </source>
</evidence>
<proteinExistence type="inferred from homology"/>
<reference evidence="6 7" key="1">
    <citation type="journal article" date="2017" name="Gigascience">
        <title>Genome sequence of the small brown planthopper, Laodelphax striatellus.</title>
        <authorList>
            <person name="Zhu J."/>
            <person name="Jiang F."/>
            <person name="Wang X."/>
            <person name="Yang P."/>
            <person name="Bao Y."/>
            <person name="Zhao W."/>
            <person name="Wang W."/>
            <person name="Lu H."/>
            <person name="Wang Q."/>
            <person name="Cui N."/>
            <person name="Li J."/>
            <person name="Chen X."/>
            <person name="Luo L."/>
            <person name="Yu J."/>
            <person name="Kang L."/>
            <person name="Cui F."/>
        </authorList>
    </citation>
    <scope>NUCLEOTIDE SEQUENCE [LARGE SCALE GENOMIC DNA]</scope>
    <source>
        <strain evidence="6">Lst14</strain>
    </source>
</reference>
<feature type="transmembrane region" description="Helical" evidence="5">
    <location>
        <begin position="76"/>
        <end position="101"/>
    </location>
</feature>
<evidence type="ECO:0008006" key="8">
    <source>
        <dbReference type="Google" id="ProtNLM"/>
    </source>
</evidence>
<feature type="transmembrane region" description="Helical" evidence="5">
    <location>
        <begin position="244"/>
        <end position="264"/>
    </location>
</feature>
<keyword evidence="4 5" id="KW-0472">Membrane</keyword>
<dbReference type="InParanoid" id="A0A482WWV2"/>
<feature type="transmembrane region" description="Helical" evidence="5">
    <location>
        <begin position="188"/>
        <end position="208"/>
    </location>
</feature>
<accession>A0A482WWV2</accession>
<gene>
    <name evidence="6" type="ORF">LSTR_LSTR008568</name>
</gene>
<evidence type="ECO:0000256" key="4">
    <source>
        <dbReference type="ARBA" id="ARBA00023136"/>
    </source>
</evidence>
<sequence length="342" mass="36217">MMLASRLCSLHLAPLGRTSIIRVVQNSKLPSTKSTSNELFRLYSNEGRGSWTKASPRRRTIKEIAMQPASGTAINVGTAAVAGGAAVGIGALCFYGLGFASKPGAIDRSMMWPDYVKERIRSTYMYFGTSIALTAASAYACFQSPVMVNLMMKNSFLAIGLSIAAVIGTSMIARSIPYTEGFGMKQAAWALHTSVIGAVIAPICFAGGPLLIRAAWYTAGIVGGLSTVAACAPSEQFLNMAGPLAIGLGVVFAASLGSMFLAPTTALGSGLYSISLYGGLLVFSGFLLYDTQKIIKSAETHSPYAMEKYDPINRSMSIYMDTINIFIRIVSILSNGGSSKRR</sequence>
<feature type="transmembrane region" description="Helical" evidence="5">
    <location>
        <begin position="154"/>
        <end position="176"/>
    </location>
</feature>
<protein>
    <recommendedName>
        <fullName evidence="8">Growth hormone-inducible transmembrane protein</fullName>
    </recommendedName>
</protein>
<dbReference type="Proteomes" id="UP000291343">
    <property type="component" value="Unassembled WGS sequence"/>
</dbReference>
<dbReference type="PANTHER" id="PTHR23291:SF112">
    <property type="entry name" value="GROWTH HORMONE-INDUCIBLE TRANSMEMBRANE PROTEIN"/>
    <property type="match status" value="1"/>
</dbReference>
<evidence type="ECO:0000313" key="6">
    <source>
        <dbReference type="EMBL" id="RZF37530.1"/>
    </source>
</evidence>
<dbReference type="InterPro" id="IPR006214">
    <property type="entry name" value="Bax_inhibitor_1-related"/>
</dbReference>
<feature type="transmembrane region" description="Helical" evidence="5">
    <location>
        <begin position="214"/>
        <end position="232"/>
    </location>
</feature>
<dbReference type="InterPro" id="IPR035871">
    <property type="entry name" value="GHITM"/>
</dbReference>